<dbReference type="Pfam" id="PF10103">
    <property type="entry name" value="Zincin_2"/>
    <property type="match status" value="1"/>
</dbReference>
<dbReference type="Gene3D" id="1.20.150.30">
    <property type="entry name" value="Zincin-like metallopeptidase, N-terminal domain"/>
    <property type="match status" value="1"/>
</dbReference>
<gene>
    <name evidence="1" type="ordered locus">Tfu_2898</name>
</gene>
<sequence length="369" mass="40604">MTLIDWDVAVNTGVRLVRPGPNISLAEARQAVAQLRELSVIAQTHVRDFTGLTSLEPAGPATIVDRPGWIRANVDGFRVVLDPVLEALGPSTLSSSPVGTITTAVGSRVTGAQLGAVLAYLAGRVLGQYELFLPPDPEGKAPTGRLTLVAPNIVQAEQELDVDPHDFRLWVCLHEETHRTQFTANPWLRGYVQQLITDYLRASHLSAGDFVERLRAVGEAVAEVIRGNEANLIDIFQTEEQSEILDRITAVMTLAEGHGDYVMDAVGPQVVPSVAEIRRRFQRRRHGGNRIDKAIRQLLGLDLKLKQYEEGAAFVRTVVARVGMANFNRVWESPDTLPTLAEIRDPQAWITRVLHPPLPLTPGEEPETE</sequence>
<accession>Q47KU1</accession>
<dbReference type="InterPro" id="IPR018766">
    <property type="entry name" value="Zinicin_2"/>
</dbReference>
<dbReference type="SUPFAM" id="SSF55486">
    <property type="entry name" value="Metalloproteases ('zincins'), catalytic domain"/>
    <property type="match status" value="1"/>
</dbReference>
<proteinExistence type="predicted"/>
<dbReference type="PANTHER" id="PTHR39420:SF1">
    <property type="entry name" value="HYDROLASE"/>
    <property type="match status" value="1"/>
</dbReference>
<organism evidence="1">
    <name type="scientific">Thermobifida fusca (strain YX)</name>
    <dbReference type="NCBI Taxonomy" id="269800"/>
    <lineage>
        <taxon>Bacteria</taxon>
        <taxon>Bacillati</taxon>
        <taxon>Actinomycetota</taxon>
        <taxon>Actinomycetes</taxon>
        <taxon>Streptosporangiales</taxon>
        <taxon>Nocardiopsidaceae</taxon>
        <taxon>Thermobifida</taxon>
    </lineage>
</organism>
<dbReference type="EMBL" id="CP000088">
    <property type="protein sequence ID" value="AAZ56931.1"/>
    <property type="molecule type" value="Genomic_DNA"/>
</dbReference>
<name>Q47KU1_THEFY</name>
<dbReference type="AlphaFoldDB" id="Q47KU1"/>
<protein>
    <recommendedName>
        <fullName evidence="2">Coenzyme F420 biosynthesis-associated protein</fullName>
    </recommendedName>
</protein>
<evidence type="ECO:0008006" key="2">
    <source>
        <dbReference type="Google" id="ProtNLM"/>
    </source>
</evidence>
<dbReference type="KEGG" id="tfu:Tfu_2898"/>
<dbReference type="STRING" id="269800.Tfu_2898"/>
<dbReference type="InterPro" id="IPR022454">
    <property type="entry name" value="CHP03883_F420-assoc"/>
</dbReference>
<dbReference type="PANTHER" id="PTHR39420">
    <property type="match status" value="1"/>
</dbReference>
<evidence type="ECO:0000313" key="1">
    <source>
        <dbReference type="EMBL" id="AAZ56931.1"/>
    </source>
</evidence>
<reference evidence="1" key="1">
    <citation type="submission" date="2005-07" db="EMBL/GenBank/DDBJ databases">
        <title>Complete sequence of Thermobifida fusca YX.</title>
        <authorList>
            <consortium name="US DOE Joint Genome Institute"/>
            <person name="Copeland A."/>
            <person name="Lucas S."/>
            <person name="Lapidus A."/>
            <person name="Barry K."/>
            <person name="Detter J.C."/>
            <person name="Glavina T."/>
            <person name="Hammon N."/>
            <person name="Israni S."/>
            <person name="Pitluck S."/>
            <person name="Di Bartolo G."/>
            <person name="Chain P."/>
            <person name="Schmutz J."/>
            <person name="Larimer F."/>
            <person name="Land M."/>
            <person name="Lykidis A."/>
            <person name="Richardson P."/>
        </authorList>
    </citation>
    <scope>NUCLEOTIDE SEQUENCE</scope>
    <source>
        <strain evidence="1">YX</strain>
    </source>
</reference>
<dbReference type="InterPro" id="IPR042271">
    <property type="entry name" value="Zinicin_2_N"/>
</dbReference>
<dbReference type="HOGENOM" id="CLU_059556_0_0_11"/>
<dbReference type="eggNOG" id="COG5282">
    <property type="taxonomic scope" value="Bacteria"/>
</dbReference>
<dbReference type="NCBIfam" id="TIGR03883">
    <property type="entry name" value="DUF2342_F420"/>
    <property type="match status" value="1"/>
</dbReference>
<dbReference type="NCBIfam" id="TIGR03624">
    <property type="entry name" value="putative hydrolase"/>
    <property type="match status" value="1"/>
</dbReference>